<dbReference type="Proteomes" id="UP000438167">
    <property type="component" value="Segment"/>
</dbReference>
<dbReference type="GeneID" id="55815409"/>
<dbReference type="RefSeq" id="YP_009886003.1">
    <property type="nucleotide sequence ID" value="NC_049489.1"/>
</dbReference>
<name>A0A6B9J7C9_9CAUD</name>
<reference evidence="1 2" key="1">
    <citation type="submission" date="2019-11" db="EMBL/GenBank/DDBJ databases">
        <authorList>
            <person name="Donovan J."/>
            <person name="Schaffer R."/>
            <person name="Bae M.S."/>
            <person name="Gitobu P.N."/>
            <person name="Guan P."/>
            <person name="Olavarrieta M.P."/>
            <person name="Perez Cortez K."/>
            <person name="Tozier F.G."/>
            <person name="Vasilopoulos H."/>
            <person name="Zhang S."/>
            <person name="Kapinos A."/>
            <person name="Freise A.C."/>
            <person name="Moberg-Parker J."/>
            <person name="Garlena R.A."/>
            <person name="Russell D.A."/>
            <person name="Pope W.H."/>
            <person name="Jacobs-Sera D."/>
            <person name="Hatfull G.F."/>
        </authorList>
    </citation>
    <scope>NUCLEOTIDE SEQUENCE [LARGE SCALE GENOMIC DNA]</scope>
</reference>
<evidence type="ECO:0000313" key="1">
    <source>
        <dbReference type="EMBL" id="QGZ17180.1"/>
    </source>
</evidence>
<gene>
    <name evidence="1" type="primary">81</name>
    <name evidence="1" type="ORF">SEA_DRYANG_81</name>
</gene>
<proteinExistence type="predicted"/>
<dbReference type="KEGG" id="vg:55815409"/>
<evidence type="ECO:0000313" key="2">
    <source>
        <dbReference type="Proteomes" id="UP000438167"/>
    </source>
</evidence>
<dbReference type="EMBL" id="MN703411">
    <property type="protein sequence ID" value="QGZ17180.1"/>
    <property type="molecule type" value="Genomic_DNA"/>
</dbReference>
<keyword evidence="2" id="KW-1185">Reference proteome</keyword>
<protein>
    <submittedName>
        <fullName evidence="1">Uncharacterized protein</fullName>
    </submittedName>
</protein>
<organism evidence="1 2">
    <name type="scientific">Arthrobacter phage DrYang</name>
    <dbReference type="NCBI Taxonomy" id="2686080"/>
    <lineage>
        <taxon>Viruses</taxon>
        <taxon>Duplodnaviria</taxon>
        <taxon>Heunggongvirae</taxon>
        <taxon>Uroviricota</taxon>
        <taxon>Caudoviricetes</taxon>
        <taxon>Klausavirus</taxon>
        <taxon>Klausavirus dryang</taxon>
    </lineage>
</organism>
<accession>A0A6B9J7C9</accession>
<sequence length="146" mass="16090">MIEKTFPDAGTVPEWIQEGGTVAVVQNVRYGPGTRVEKGFVERLTKTQVVLNDGRRFNLKNGLQEMGASTRDAWGPGPLFLADWESAAVKEALREQFMRNTATAIAQKARAFEQAPDGKKAKELIGLLIQWAKHDGMEVEEPHGGV</sequence>